<evidence type="ECO:0000256" key="1">
    <source>
        <dbReference type="SAM" id="Coils"/>
    </source>
</evidence>
<dbReference type="Proteomes" id="UP000501466">
    <property type="component" value="Chromosome"/>
</dbReference>
<proteinExistence type="predicted"/>
<dbReference type="Pfam" id="PF09831">
    <property type="entry name" value="DUF2058"/>
    <property type="match status" value="1"/>
</dbReference>
<evidence type="ECO:0000313" key="3">
    <source>
        <dbReference type="Proteomes" id="UP000501466"/>
    </source>
</evidence>
<sequence>MEHMAGNLFDQLKKAGLVNEQKAKQLKKEKYQQTKQNKGKQVENEATALAAKAAQEKAEKDRLLNLERQAAQAKKALQAEIKQIIESNKITGYDGDLVFNFVDQGKVKSLNVNAKIRQRLVDGVIRIACVAGAYVLISDEASAKIEQRDASLLIPLKEAEKIADEDAEYYAKFAIPDDLVW</sequence>
<evidence type="ECO:0008006" key="4">
    <source>
        <dbReference type="Google" id="ProtNLM"/>
    </source>
</evidence>
<keyword evidence="1" id="KW-0175">Coiled coil</keyword>
<organism evidence="2 3">
    <name type="scientific">Thiosulfativibrio zosterae</name>
    <dbReference type="NCBI Taxonomy" id="2675053"/>
    <lineage>
        <taxon>Bacteria</taxon>
        <taxon>Pseudomonadati</taxon>
        <taxon>Pseudomonadota</taxon>
        <taxon>Gammaproteobacteria</taxon>
        <taxon>Thiotrichales</taxon>
        <taxon>Piscirickettsiaceae</taxon>
        <taxon>Thiosulfativibrio</taxon>
    </lineage>
</organism>
<dbReference type="EMBL" id="AP021888">
    <property type="protein sequence ID" value="BBP43407.1"/>
    <property type="molecule type" value="Genomic_DNA"/>
</dbReference>
<dbReference type="AlphaFoldDB" id="A0A6F8PMZ1"/>
<reference evidence="3" key="1">
    <citation type="submission" date="2019-11" db="EMBL/GenBank/DDBJ databases">
        <title>Isolation and characterization of two novel species in the genus Thiomicrorhabdus.</title>
        <authorList>
            <person name="Mochizuki J."/>
            <person name="Kojima H."/>
            <person name="Fukui M."/>
        </authorList>
    </citation>
    <scope>NUCLEOTIDE SEQUENCE [LARGE SCALE GENOMIC DNA]</scope>
    <source>
        <strain evidence="3">AkT22</strain>
    </source>
</reference>
<accession>A0A6F8PMZ1</accession>
<protein>
    <recommendedName>
        <fullName evidence="4">Nucleoprotein/polynucleotide-associated enzyme</fullName>
    </recommendedName>
</protein>
<name>A0A6F8PMZ1_9GAMM</name>
<dbReference type="InterPro" id="IPR018636">
    <property type="entry name" value="DUF2058"/>
</dbReference>
<feature type="coiled-coil region" evidence="1">
    <location>
        <begin position="17"/>
        <end position="83"/>
    </location>
</feature>
<keyword evidence="3" id="KW-1185">Reference proteome</keyword>
<dbReference type="KEGG" id="tzo:THMIRHAT_11530"/>
<gene>
    <name evidence="2" type="ORF">THMIRHAT_11530</name>
</gene>
<evidence type="ECO:0000313" key="2">
    <source>
        <dbReference type="EMBL" id="BBP43407.1"/>
    </source>
</evidence>